<dbReference type="Pfam" id="PF08242">
    <property type="entry name" value="Methyltransf_12"/>
    <property type="match status" value="1"/>
</dbReference>
<dbReference type="EMBL" id="JAKMUT010000003">
    <property type="protein sequence ID" value="MCZ9289451.1"/>
    <property type="molecule type" value="Genomic_DNA"/>
</dbReference>
<dbReference type="GO" id="GO:0008168">
    <property type="term" value="F:methyltransferase activity"/>
    <property type="evidence" value="ECO:0007669"/>
    <property type="project" value="UniProtKB-KW"/>
</dbReference>
<feature type="domain" description="Methyltransferase type 12" evidence="1">
    <location>
        <begin position="48"/>
        <end position="136"/>
    </location>
</feature>
<dbReference type="InterPro" id="IPR013217">
    <property type="entry name" value="Methyltransf_12"/>
</dbReference>
<dbReference type="InterPro" id="IPR029063">
    <property type="entry name" value="SAM-dependent_MTases_sf"/>
</dbReference>
<keyword evidence="2" id="KW-0808">Transferase</keyword>
<dbReference type="AlphaFoldDB" id="A0A9X3LK61"/>
<evidence type="ECO:0000259" key="1">
    <source>
        <dbReference type="Pfam" id="PF08242"/>
    </source>
</evidence>
<evidence type="ECO:0000313" key="2">
    <source>
        <dbReference type="EMBL" id="MCZ9289451.1"/>
    </source>
</evidence>
<name>A0A9X3LK61_9CORY</name>
<dbReference type="PANTHER" id="PTHR43861">
    <property type="entry name" value="TRANS-ACONITATE 2-METHYLTRANSFERASE-RELATED"/>
    <property type="match status" value="1"/>
</dbReference>
<reference evidence="2" key="1">
    <citation type="submission" date="2022-02" db="EMBL/GenBank/DDBJ databases">
        <title>Corynebacterium sp. from urogenital microbiome.</title>
        <authorList>
            <person name="Cappelli E.A."/>
            <person name="Ribeiro T.G."/>
            <person name="Peixe L."/>
        </authorList>
    </citation>
    <scope>NUCLEOTIDE SEQUENCE</scope>
    <source>
        <strain evidence="2">C8Ua_174</strain>
    </source>
</reference>
<organism evidence="2 3">
    <name type="scientific">Corynebacterium evansiae</name>
    <dbReference type="NCBI Taxonomy" id="2913499"/>
    <lineage>
        <taxon>Bacteria</taxon>
        <taxon>Bacillati</taxon>
        <taxon>Actinomycetota</taxon>
        <taxon>Actinomycetes</taxon>
        <taxon>Mycobacteriales</taxon>
        <taxon>Corynebacteriaceae</taxon>
        <taxon>Corynebacterium</taxon>
    </lineage>
</organism>
<protein>
    <submittedName>
        <fullName evidence="2">Methyltransferase</fullName>
    </submittedName>
</protein>
<evidence type="ECO:0000313" key="3">
    <source>
        <dbReference type="Proteomes" id="UP001146469"/>
    </source>
</evidence>
<gene>
    <name evidence="2" type="ORF">L8V00_04400</name>
</gene>
<dbReference type="RefSeq" id="WP_070488206.1">
    <property type="nucleotide sequence ID" value="NZ_JAKMUT010000003.1"/>
</dbReference>
<comment type="caution">
    <text evidence="2">The sequence shown here is derived from an EMBL/GenBank/DDBJ whole genome shotgun (WGS) entry which is preliminary data.</text>
</comment>
<dbReference type="GO" id="GO:0032259">
    <property type="term" value="P:methylation"/>
    <property type="evidence" value="ECO:0007669"/>
    <property type="project" value="UniProtKB-KW"/>
</dbReference>
<accession>A0A9X3LK61</accession>
<dbReference type="CDD" id="cd02440">
    <property type="entry name" value="AdoMet_MTases"/>
    <property type="match status" value="1"/>
</dbReference>
<dbReference type="Gene3D" id="3.40.50.150">
    <property type="entry name" value="Vaccinia Virus protein VP39"/>
    <property type="match status" value="1"/>
</dbReference>
<keyword evidence="2" id="KW-0489">Methyltransferase</keyword>
<dbReference type="SUPFAM" id="SSF53335">
    <property type="entry name" value="S-adenosyl-L-methionine-dependent methyltransferases"/>
    <property type="match status" value="1"/>
</dbReference>
<proteinExistence type="predicted"/>
<sequence length="230" mass="25684">MLSHVLTGTTRFVRSSLDHFNARHPWSHNDAFHPWIFTQLPNNRARALDVGCGHGVLVAKLAEHFEHVHGIDPDSSMRRASIDRCAGLSNVTIDDTTLADASPGFDLITMVAVLHHMDLITGLQQVRDHLAEGGRFLCVGLAHSDSMADHVWDIVCALTNPLIGFMRHPWPNYALSTAPLPTRNPDLSIATIRTAVDHVLPGARVRRRLAFRHTIEWTKPAPQQKKTLFR</sequence>
<keyword evidence="3" id="KW-1185">Reference proteome</keyword>
<dbReference type="Proteomes" id="UP001146469">
    <property type="component" value="Unassembled WGS sequence"/>
</dbReference>